<keyword evidence="12" id="KW-1185">Reference proteome</keyword>
<dbReference type="GO" id="GO:0019265">
    <property type="term" value="P:glycine biosynthetic process, by transamination of glyoxylate"/>
    <property type="evidence" value="ECO:0007669"/>
    <property type="project" value="TreeGrafter"/>
</dbReference>
<dbReference type="KEGG" id="epo:Epro_0344"/>
<evidence type="ECO:0000259" key="10">
    <source>
        <dbReference type="Pfam" id="PF00266"/>
    </source>
</evidence>
<keyword evidence="3 11" id="KW-0032">Aminotransferase</keyword>
<evidence type="ECO:0000256" key="7">
    <source>
        <dbReference type="PIRSR" id="PIRSR000524-50"/>
    </source>
</evidence>
<dbReference type="InterPro" id="IPR024169">
    <property type="entry name" value="SP_NH2Trfase/AEP_transaminase"/>
</dbReference>
<evidence type="ECO:0000256" key="4">
    <source>
        <dbReference type="ARBA" id="ARBA00022679"/>
    </source>
</evidence>
<dbReference type="OrthoDB" id="389074at2"/>
<dbReference type="Proteomes" id="UP000035337">
    <property type="component" value="Chromosome"/>
</dbReference>
<dbReference type="Gene3D" id="3.40.640.10">
    <property type="entry name" value="Type I PLP-dependent aspartate aminotransferase-like (Major domain)"/>
    <property type="match status" value="1"/>
</dbReference>
<reference evidence="11 12" key="1">
    <citation type="submission" date="2014-09" db="EMBL/GenBank/DDBJ databases">
        <title>Complete genome sequence of Endomicrobium proavitum.</title>
        <authorList>
            <person name="Zheng H."/>
        </authorList>
    </citation>
    <scope>NUCLEOTIDE SEQUENCE [LARGE SCALE GENOMIC DNA]</scope>
    <source>
        <strain evidence="11 12">Rsa215</strain>
    </source>
</reference>
<dbReference type="Pfam" id="PF00266">
    <property type="entry name" value="Aminotran_5"/>
    <property type="match status" value="1"/>
</dbReference>
<name>A0A0G3WHB8_9BACT</name>
<dbReference type="EMBL" id="CP009498">
    <property type="protein sequence ID" value="AKL97723.1"/>
    <property type="molecule type" value="Genomic_DNA"/>
</dbReference>
<feature type="modified residue" description="N6-(pyridoxal phosphate)lysine" evidence="7">
    <location>
        <position position="190"/>
    </location>
</feature>
<comment type="similarity">
    <text evidence="2 8">Belongs to the class-V pyridoxal-phosphate-dependent aminotransferase family.</text>
</comment>
<dbReference type="PIRSF" id="PIRSF000524">
    <property type="entry name" value="SPT"/>
    <property type="match status" value="1"/>
</dbReference>
<dbReference type="InterPro" id="IPR000192">
    <property type="entry name" value="Aminotrans_V_dom"/>
</dbReference>
<dbReference type="RefSeq" id="WP_052570020.1">
    <property type="nucleotide sequence ID" value="NZ_CP009498.1"/>
</dbReference>
<dbReference type="GO" id="GO:0008453">
    <property type="term" value="F:alanine-glyoxylate transaminase activity"/>
    <property type="evidence" value="ECO:0007669"/>
    <property type="project" value="TreeGrafter"/>
</dbReference>
<feature type="domain" description="Aminotransferase class V" evidence="10">
    <location>
        <begin position="26"/>
        <end position="322"/>
    </location>
</feature>
<sequence length="377" mass="40653">MKKHYLLTPGPTPIPPEVALKEALPILHHRTGEFAAIYKDVAEGLKYVFQTKNEVYTVAGSGTATMEIAVVNLLSAGDEIIVAGCGNFGDRWAKIAQSYGVKVISASAPWGNVVKPAEIEKALKENPNVKAVYTTFTETSTGVVNDIKAIGDIVSKTNAVLVVDTISGLVGQEFRTDEWKVDVAVSGSQKGFMLAPGLAFITLSEKAWKLAETSKLPKFYFDIKKYKKSYATNETPFTPPVTLIVSLQESIRLIKERGIENLWNDYKLLAKAARAGMKALGLELYGEVPCEVVTSAQVPEAIGGKIVKTLREKYGVSIAGGQGDLKGKIIRFAHMGYIGKADLLVGFACLEMVLTELGLNVEKGKAVAAAETELLRG</sequence>
<dbReference type="PANTHER" id="PTHR21152:SF40">
    <property type="entry name" value="ALANINE--GLYOXYLATE AMINOTRANSFERASE"/>
    <property type="match status" value="1"/>
</dbReference>
<evidence type="ECO:0000313" key="12">
    <source>
        <dbReference type="Proteomes" id="UP000035337"/>
    </source>
</evidence>
<evidence type="ECO:0000256" key="8">
    <source>
        <dbReference type="RuleBase" id="RU004075"/>
    </source>
</evidence>
<organism evidence="11 12">
    <name type="scientific">Endomicrobium proavitum</name>
    <dbReference type="NCBI Taxonomy" id="1408281"/>
    <lineage>
        <taxon>Bacteria</taxon>
        <taxon>Pseudomonadati</taxon>
        <taxon>Elusimicrobiota</taxon>
        <taxon>Endomicrobiia</taxon>
        <taxon>Endomicrobiales</taxon>
        <taxon>Endomicrobiaceae</taxon>
        <taxon>Endomicrobium</taxon>
    </lineage>
</organism>
<evidence type="ECO:0000313" key="11">
    <source>
        <dbReference type="EMBL" id="AKL97723.1"/>
    </source>
</evidence>
<dbReference type="PANTHER" id="PTHR21152">
    <property type="entry name" value="AMINOTRANSFERASE CLASS V"/>
    <property type="match status" value="1"/>
</dbReference>
<dbReference type="InterPro" id="IPR020578">
    <property type="entry name" value="Aminotrans_V_PyrdxlP_BS"/>
</dbReference>
<dbReference type="Gene3D" id="3.90.1150.10">
    <property type="entry name" value="Aspartate Aminotransferase, domain 1"/>
    <property type="match status" value="1"/>
</dbReference>
<dbReference type="InterPro" id="IPR015421">
    <property type="entry name" value="PyrdxlP-dep_Trfase_major"/>
</dbReference>
<dbReference type="InterPro" id="IPR015422">
    <property type="entry name" value="PyrdxlP-dep_Trfase_small"/>
</dbReference>
<dbReference type="FunFam" id="3.40.640.10:FF:000027">
    <property type="entry name" value="Serine--pyruvate aminotransferase, mitochondrial"/>
    <property type="match status" value="1"/>
</dbReference>
<dbReference type="SUPFAM" id="SSF53383">
    <property type="entry name" value="PLP-dependent transferases"/>
    <property type="match status" value="1"/>
</dbReference>
<evidence type="ECO:0000256" key="2">
    <source>
        <dbReference type="ARBA" id="ARBA00009236"/>
    </source>
</evidence>
<accession>A0A0G3WHB8</accession>
<proteinExistence type="inferred from homology"/>
<dbReference type="GO" id="GO:0004760">
    <property type="term" value="F:L-serine-pyruvate transaminase activity"/>
    <property type="evidence" value="ECO:0007669"/>
    <property type="project" value="TreeGrafter"/>
</dbReference>
<evidence type="ECO:0000256" key="6">
    <source>
        <dbReference type="PIRSR" id="PIRSR000524-1"/>
    </source>
</evidence>
<feature type="binding site" evidence="6">
    <location>
        <position position="331"/>
    </location>
    <ligand>
        <name>substrate</name>
    </ligand>
</feature>
<evidence type="ECO:0000256" key="1">
    <source>
        <dbReference type="ARBA" id="ARBA00001933"/>
    </source>
</evidence>
<evidence type="ECO:0000256" key="3">
    <source>
        <dbReference type="ARBA" id="ARBA00022576"/>
    </source>
</evidence>
<dbReference type="PROSITE" id="PS00595">
    <property type="entry name" value="AA_TRANSFER_CLASS_5"/>
    <property type="match status" value="1"/>
</dbReference>
<gene>
    <name evidence="11" type="ORF">Epro_0344</name>
</gene>
<keyword evidence="5 7" id="KW-0663">Pyridoxal phosphate</keyword>
<dbReference type="AlphaFoldDB" id="A0A0G3WHB8"/>
<comment type="cofactor">
    <cofactor evidence="1 7 9">
        <name>pyridoxal 5'-phosphate</name>
        <dbReference type="ChEBI" id="CHEBI:597326"/>
    </cofactor>
</comment>
<dbReference type="STRING" id="1408281.Epro_0344"/>
<dbReference type="InterPro" id="IPR015424">
    <property type="entry name" value="PyrdxlP-dep_Trfase"/>
</dbReference>
<protein>
    <submittedName>
        <fullName evidence="11">Class V aminotransferase</fullName>
    </submittedName>
</protein>
<evidence type="ECO:0000256" key="9">
    <source>
        <dbReference type="RuleBase" id="RU004504"/>
    </source>
</evidence>
<keyword evidence="4 11" id="KW-0808">Transferase</keyword>
<dbReference type="PATRIC" id="fig|1408281.3.peg.357"/>
<evidence type="ECO:0000256" key="5">
    <source>
        <dbReference type="ARBA" id="ARBA00022898"/>
    </source>
</evidence>